<accession>A0ABW2DYJ8</accession>
<proteinExistence type="predicted"/>
<comment type="caution">
    <text evidence="5">The sequence shown here is derived from an EMBL/GenBank/DDBJ whole genome shotgun (WGS) entry which is preliminary data.</text>
</comment>
<gene>
    <name evidence="5" type="ORF">ACFQMH_10170</name>
</gene>
<evidence type="ECO:0000313" key="6">
    <source>
        <dbReference type="Proteomes" id="UP001596409"/>
    </source>
</evidence>
<dbReference type="PANTHER" id="PTHR46796">
    <property type="entry name" value="HTH-TYPE TRANSCRIPTIONAL ACTIVATOR RHAS-RELATED"/>
    <property type="match status" value="1"/>
</dbReference>
<name>A0ABW2DYJ8_9ACTN</name>
<dbReference type="InterPro" id="IPR009057">
    <property type="entry name" value="Homeodomain-like_sf"/>
</dbReference>
<dbReference type="PROSITE" id="PS01124">
    <property type="entry name" value="HTH_ARAC_FAMILY_2"/>
    <property type="match status" value="1"/>
</dbReference>
<sequence length="334" mass="36869">MTTDTTAHGGVRESIYTTELVPTQERRSYWRQALSQAFGKVDISVPTDAYSGTVRTASLGRLRAVTVEGDGMALRRTRRPAAGEGEEECVVLKLLETGIARVEQDGREGQIQPGDIFVYNTTRPVRLDLPQSFRIKSLVLPRGMLGLRDPEVNQITAAPFGPDSSLGGLLSPFITGLVDDAAAFPPHIQELMALNAADLLGTLADEWLGRTRAQAQEKPQTLLLRVQSFIDEKLADPALSPAQIARAHHISLRYLHKLFQAEGITVSRWILQQRLEACRRDLLRHQMKGLTIAAVAHQRGFASAAHFSRSFRAAYGMSPSEWRKSQQPSPEAAR</sequence>
<dbReference type="InterPro" id="IPR050204">
    <property type="entry name" value="AraC_XylS_family_regulators"/>
</dbReference>
<organism evidence="5 6">
    <name type="scientific">Streptomyces viridiviolaceus</name>
    <dbReference type="NCBI Taxonomy" id="68282"/>
    <lineage>
        <taxon>Bacteria</taxon>
        <taxon>Bacillati</taxon>
        <taxon>Actinomycetota</taxon>
        <taxon>Actinomycetes</taxon>
        <taxon>Kitasatosporales</taxon>
        <taxon>Streptomycetaceae</taxon>
        <taxon>Streptomyces</taxon>
    </lineage>
</organism>
<dbReference type="InterPro" id="IPR018060">
    <property type="entry name" value="HTH_AraC"/>
</dbReference>
<dbReference type="Gene3D" id="1.10.10.60">
    <property type="entry name" value="Homeodomain-like"/>
    <property type="match status" value="1"/>
</dbReference>
<dbReference type="SUPFAM" id="SSF46689">
    <property type="entry name" value="Homeodomain-like"/>
    <property type="match status" value="1"/>
</dbReference>
<dbReference type="Pfam" id="PF14525">
    <property type="entry name" value="AraC_binding_2"/>
    <property type="match status" value="1"/>
</dbReference>
<protein>
    <submittedName>
        <fullName evidence="5">Helix-turn-helix domain-containing protein</fullName>
    </submittedName>
</protein>
<dbReference type="RefSeq" id="WP_189868675.1">
    <property type="nucleotide sequence ID" value="NZ_BMWA01000001.1"/>
</dbReference>
<evidence type="ECO:0000256" key="2">
    <source>
        <dbReference type="ARBA" id="ARBA00023125"/>
    </source>
</evidence>
<keyword evidence="3" id="KW-0804">Transcription</keyword>
<reference evidence="6" key="1">
    <citation type="journal article" date="2019" name="Int. J. Syst. Evol. Microbiol.">
        <title>The Global Catalogue of Microorganisms (GCM) 10K type strain sequencing project: providing services to taxonomists for standard genome sequencing and annotation.</title>
        <authorList>
            <consortium name="The Broad Institute Genomics Platform"/>
            <consortium name="The Broad Institute Genome Sequencing Center for Infectious Disease"/>
            <person name="Wu L."/>
            <person name="Ma J."/>
        </authorList>
    </citation>
    <scope>NUCLEOTIDE SEQUENCE [LARGE SCALE GENOMIC DNA]</scope>
    <source>
        <strain evidence="6">JCM 4855</strain>
    </source>
</reference>
<evidence type="ECO:0000256" key="1">
    <source>
        <dbReference type="ARBA" id="ARBA00023015"/>
    </source>
</evidence>
<keyword evidence="6" id="KW-1185">Reference proteome</keyword>
<evidence type="ECO:0000256" key="3">
    <source>
        <dbReference type="ARBA" id="ARBA00023163"/>
    </source>
</evidence>
<dbReference type="InterPro" id="IPR035418">
    <property type="entry name" value="AraC-bd_2"/>
</dbReference>
<dbReference type="PRINTS" id="PR00032">
    <property type="entry name" value="HTHARAC"/>
</dbReference>
<evidence type="ECO:0000259" key="4">
    <source>
        <dbReference type="PROSITE" id="PS01124"/>
    </source>
</evidence>
<feature type="domain" description="HTH araC/xylS-type" evidence="4">
    <location>
        <begin position="224"/>
        <end position="325"/>
    </location>
</feature>
<evidence type="ECO:0000313" key="5">
    <source>
        <dbReference type="EMBL" id="MFC7012064.1"/>
    </source>
</evidence>
<dbReference type="Pfam" id="PF12833">
    <property type="entry name" value="HTH_18"/>
    <property type="match status" value="1"/>
</dbReference>
<dbReference type="Proteomes" id="UP001596409">
    <property type="component" value="Unassembled WGS sequence"/>
</dbReference>
<dbReference type="EMBL" id="JBHSYM010000023">
    <property type="protein sequence ID" value="MFC7012064.1"/>
    <property type="molecule type" value="Genomic_DNA"/>
</dbReference>
<dbReference type="InterPro" id="IPR020449">
    <property type="entry name" value="Tscrpt_reg_AraC-type_HTH"/>
</dbReference>
<keyword evidence="2" id="KW-0238">DNA-binding</keyword>
<keyword evidence="1" id="KW-0805">Transcription regulation</keyword>
<dbReference type="PANTHER" id="PTHR46796:SF6">
    <property type="entry name" value="ARAC SUBFAMILY"/>
    <property type="match status" value="1"/>
</dbReference>
<dbReference type="SMART" id="SM00342">
    <property type="entry name" value="HTH_ARAC"/>
    <property type="match status" value="1"/>
</dbReference>